<dbReference type="InterPro" id="IPR000555">
    <property type="entry name" value="JAMM/MPN+_dom"/>
</dbReference>
<comment type="subunit">
    <text evidence="4">Component of the eukaryotic translation initiation factor 3 (eIF-3) complex.</text>
</comment>
<keyword evidence="7" id="KW-1185">Reference proteome</keyword>
<dbReference type="PROSITE" id="PS50249">
    <property type="entry name" value="MPN"/>
    <property type="match status" value="1"/>
</dbReference>
<dbReference type="PANTHER" id="PTHR10540:SF6">
    <property type="entry name" value="EUKARYOTIC TRANSLATION INITIATION FACTOR 3 SUBUNIT F"/>
    <property type="match status" value="1"/>
</dbReference>
<comment type="similarity">
    <text evidence="4">Belongs to the eIF-3 subunit F family.</text>
</comment>
<dbReference type="Gene3D" id="3.40.140.10">
    <property type="entry name" value="Cytidine Deaminase, domain 2"/>
    <property type="match status" value="1"/>
</dbReference>
<keyword evidence="6" id="KW-0645">Protease</keyword>
<keyword evidence="3 4" id="KW-0648">Protein biosynthesis</keyword>
<dbReference type="CDD" id="cd08064">
    <property type="entry name" value="MPN_eIF3f"/>
    <property type="match status" value="1"/>
</dbReference>
<dbReference type="SMART" id="SM00232">
    <property type="entry name" value="JAB_MPN"/>
    <property type="match status" value="1"/>
</dbReference>
<keyword evidence="1 4" id="KW-0963">Cytoplasm</keyword>
<dbReference type="InterPro" id="IPR024969">
    <property type="entry name" value="EIF3F/CSN6-like_C"/>
</dbReference>
<evidence type="ECO:0000256" key="3">
    <source>
        <dbReference type="ARBA" id="ARBA00022917"/>
    </source>
</evidence>
<dbReference type="RefSeq" id="XP_064768821.1">
    <property type="nucleotide sequence ID" value="XM_064912393.1"/>
</dbReference>
<comment type="subcellular location">
    <subcellularLocation>
        <location evidence="4">Cytoplasm</location>
    </subcellularLocation>
</comment>
<dbReference type="InterPro" id="IPR027531">
    <property type="entry name" value="eIF3f"/>
</dbReference>
<keyword evidence="6" id="KW-0378">Hydrolase</keyword>
<dbReference type="Proteomes" id="UP001498771">
    <property type="component" value="Unassembled WGS sequence"/>
</dbReference>
<dbReference type="PANTHER" id="PTHR10540">
    <property type="entry name" value="EUKARYOTIC TRANSLATION INITIATION FACTOR 3 SUBUNIT F-RELATED"/>
    <property type="match status" value="1"/>
</dbReference>
<dbReference type="GeneID" id="90037905"/>
<evidence type="ECO:0000259" key="5">
    <source>
        <dbReference type="PROSITE" id="PS50249"/>
    </source>
</evidence>
<dbReference type="InterPro" id="IPR037518">
    <property type="entry name" value="MPN"/>
</dbReference>
<evidence type="ECO:0000256" key="1">
    <source>
        <dbReference type="ARBA" id="ARBA00022490"/>
    </source>
</evidence>
<accession>A0ABR1F9M3</accession>
<gene>
    <name evidence="6" type="ORF">BZA70DRAFT_277052</name>
</gene>
<reference evidence="6 7" key="1">
    <citation type="submission" date="2024-03" db="EMBL/GenBank/DDBJ databases">
        <title>Genome-scale model development and genomic sequencing of the oleaginous clade Lipomyces.</title>
        <authorList>
            <consortium name="Lawrence Berkeley National Laboratory"/>
            <person name="Czajka J.J."/>
            <person name="Han Y."/>
            <person name="Kim J."/>
            <person name="Mondo S.J."/>
            <person name="Hofstad B.A."/>
            <person name="Robles A."/>
            <person name="Haridas S."/>
            <person name="Riley R."/>
            <person name="LaButti K."/>
            <person name="Pangilinan J."/>
            <person name="Andreopoulos W."/>
            <person name="Lipzen A."/>
            <person name="Yan J."/>
            <person name="Wang M."/>
            <person name="Ng V."/>
            <person name="Grigoriev I.V."/>
            <person name="Spatafora J.W."/>
            <person name="Magnuson J.K."/>
            <person name="Baker S.E."/>
            <person name="Pomraning K.R."/>
        </authorList>
    </citation>
    <scope>NUCLEOTIDE SEQUENCE [LARGE SCALE GENOMIC DNA]</scope>
    <source>
        <strain evidence="6 7">Phaff 52-87</strain>
    </source>
</reference>
<proteinExistence type="inferred from homology"/>
<comment type="function">
    <text evidence="4">Component of the eukaryotic translation initiation factor 3 (eIF-3) complex, which is involved in protein synthesis of a specialized repertoire of mRNAs and, together with other initiation factors, stimulates binding of mRNA and methionyl-tRNAi to the 40S ribosome. The eIF-3 complex specifically targets and initiates translation of a subset of mRNAs involved in cell proliferation.</text>
</comment>
<dbReference type="HAMAP" id="MF_03005">
    <property type="entry name" value="eIF3f"/>
    <property type="match status" value="1"/>
</dbReference>
<feature type="domain" description="MPN" evidence="5">
    <location>
        <begin position="26"/>
        <end position="162"/>
    </location>
</feature>
<organism evidence="6 7">
    <name type="scientific">Myxozyma melibiosi</name>
    <dbReference type="NCBI Taxonomy" id="54550"/>
    <lineage>
        <taxon>Eukaryota</taxon>
        <taxon>Fungi</taxon>
        <taxon>Dikarya</taxon>
        <taxon>Ascomycota</taxon>
        <taxon>Saccharomycotina</taxon>
        <taxon>Lipomycetes</taxon>
        <taxon>Lipomycetales</taxon>
        <taxon>Lipomycetaceae</taxon>
        <taxon>Myxozyma</taxon>
    </lineage>
</organism>
<evidence type="ECO:0000256" key="4">
    <source>
        <dbReference type="HAMAP-Rule" id="MF_03005"/>
    </source>
</evidence>
<sequence>MSTSSFLHLGKPASAVMQHGSAPLNVIVHPQCLFSILDHTLRRNEDQERVIGTLLGTRSDDGTEIEIKSSFAVPHIESAAQVEIDMEYHKTMYNLHHKANPKEVLVGWYATSLELNAFSALIQNFYSSVSDGTYPYPAVHLTMQADPRSEISVRTYISANVGVLPDKISESCLFVPVPHELRYAEAERSGLELVASAKNVETRDTSIVNDISNLERSVEQVLEMIDRVSTYVSSVIEGGNPGSVAIGKFLLQNLSLAPKVDAEELEKLFNSHLQDVLLVVYLSNTVKTQMELFNSLKRTAVLSG</sequence>
<evidence type="ECO:0000313" key="6">
    <source>
        <dbReference type="EMBL" id="KAK7205788.1"/>
    </source>
</evidence>
<name>A0ABR1F9M3_9ASCO</name>
<dbReference type="Pfam" id="PF01398">
    <property type="entry name" value="JAB"/>
    <property type="match status" value="1"/>
</dbReference>
<evidence type="ECO:0000256" key="2">
    <source>
        <dbReference type="ARBA" id="ARBA00022540"/>
    </source>
</evidence>
<evidence type="ECO:0000313" key="7">
    <source>
        <dbReference type="Proteomes" id="UP001498771"/>
    </source>
</evidence>
<dbReference type="GO" id="GO:0008233">
    <property type="term" value="F:peptidase activity"/>
    <property type="evidence" value="ECO:0007669"/>
    <property type="project" value="UniProtKB-KW"/>
</dbReference>
<dbReference type="GO" id="GO:0006508">
    <property type="term" value="P:proteolysis"/>
    <property type="evidence" value="ECO:0007669"/>
    <property type="project" value="UniProtKB-KW"/>
</dbReference>
<keyword evidence="2 4" id="KW-0396">Initiation factor</keyword>
<comment type="caution">
    <text evidence="6">The sequence shown here is derived from an EMBL/GenBank/DDBJ whole genome shotgun (WGS) entry which is preliminary data.</text>
</comment>
<dbReference type="EMBL" id="JBBJBU010000004">
    <property type="protein sequence ID" value="KAK7205788.1"/>
    <property type="molecule type" value="Genomic_DNA"/>
</dbReference>
<dbReference type="Pfam" id="PF13012">
    <property type="entry name" value="MitMem_reg"/>
    <property type="match status" value="1"/>
</dbReference>
<protein>
    <recommendedName>
        <fullName evidence="4">Eukaryotic translation initiation factor 3 subunit F</fullName>
        <shortName evidence="4">eIF3f</shortName>
    </recommendedName>
</protein>